<organism evidence="2 3">
    <name type="scientific">Durusdinium trenchii</name>
    <dbReference type="NCBI Taxonomy" id="1381693"/>
    <lineage>
        <taxon>Eukaryota</taxon>
        <taxon>Sar</taxon>
        <taxon>Alveolata</taxon>
        <taxon>Dinophyceae</taxon>
        <taxon>Suessiales</taxon>
        <taxon>Symbiodiniaceae</taxon>
        <taxon>Durusdinium</taxon>
    </lineage>
</organism>
<evidence type="ECO:0000256" key="1">
    <source>
        <dbReference type="SAM" id="MobiDB-lite"/>
    </source>
</evidence>
<reference evidence="2 3" key="1">
    <citation type="submission" date="2024-02" db="EMBL/GenBank/DDBJ databases">
        <authorList>
            <person name="Chen Y."/>
            <person name="Shah S."/>
            <person name="Dougan E. K."/>
            <person name="Thang M."/>
            <person name="Chan C."/>
        </authorList>
    </citation>
    <scope>NUCLEOTIDE SEQUENCE [LARGE SCALE GENOMIC DNA]</scope>
</reference>
<comment type="caution">
    <text evidence="2">The sequence shown here is derived from an EMBL/GenBank/DDBJ whole genome shotgun (WGS) entry which is preliminary data.</text>
</comment>
<feature type="compositionally biased region" description="Low complexity" evidence="1">
    <location>
        <begin position="545"/>
        <end position="556"/>
    </location>
</feature>
<accession>A0ABP0SPD9</accession>
<protein>
    <recommendedName>
        <fullName evidence="4">Tyr recombinase domain-containing protein</fullName>
    </recommendedName>
</protein>
<sequence>MEGPGFHLDTSEVDQGGATPATVLSLPDDLDAETCAPAAWPWRQSDDFDSKPNRQELDAMIREARFKSSVSHELQLPWETPSMAGIFGKTDSPIVPKVMQPPEGIVSTIPGEPKPLSSFQNAFEAAVKFESGRSKHLQEGEQFALIFQRWELVLAHNLDGSMTGRQISSMPQTERVEYVASCLGGKSLSTLRKRLGQVQRYFRWGKDGVSEPLIPISSKLVRAYVQYLRDAAGYSAVVGFLELTRFLRHVLGVYVEEGADEQPFVRGVVRSLGELRPPRRQARPLQCTELAFLERFIDDPKKSMIDRYGIGVCLFAVYARARIGDLRSIEKLALDTNDDFTYGYLEAHSTSHKMRRVGNRLGLPLPLIAPLRGVTEQVWVQSFVTIAHEVGLDLDGWRQGNPLLPAPDRLGRWTQRATTSEELGSWLRAVLEGGGFANLDKVTGRSCKATTLSHLAKWGADEPTRAILGHHSSKGKSVFVYSRDQQAAPLRVLERCLSDIRKGVFLPDATRSGMMIENASISGHQSPERCDKMSDKADTNPDHQSTSSSSSEETSSQASDDTLIDAMVQHPRRPPIWKQDCDIYQHSRTKKLHLLGSCSTQSFVCGRAKTSEYALFSKPIMAESWKCIQCDKGNNIRTANMVAAGQACEDALKRLCTR</sequence>
<evidence type="ECO:0000313" key="3">
    <source>
        <dbReference type="Proteomes" id="UP001642464"/>
    </source>
</evidence>
<evidence type="ECO:0008006" key="4">
    <source>
        <dbReference type="Google" id="ProtNLM"/>
    </source>
</evidence>
<feature type="region of interest" description="Disordered" evidence="1">
    <location>
        <begin position="520"/>
        <end position="559"/>
    </location>
</feature>
<proteinExistence type="predicted"/>
<name>A0ABP0SPD9_9DINO</name>
<keyword evidence="3" id="KW-1185">Reference proteome</keyword>
<dbReference type="Proteomes" id="UP001642464">
    <property type="component" value="Unassembled WGS sequence"/>
</dbReference>
<feature type="compositionally biased region" description="Basic and acidic residues" evidence="1">
    <location>
        <begin position="526"/>
        <end position="541"/>
    </location>
</feature>
<feature type="region of interest" description="Disordered" evidence="1">
    <location>
        <begin position="1"/>
        <end position="23"/>
    </location>
</feature>
<evidence type="ECO:0000313" key="2">
    <source>
        <dbReference type="EMBL" id="CAK9114283.1"/>
    </source>
</evidence>
<gene>
    <name evidence="2" type="ORF">SCF082_LOCUS52950</name>
</gene>
<dbReference type="EMBL" id="CAXAMM010044339">
    <property type="protein sequence ID" value="CAK9114283.1"/>
    <property type="molecule type" value="Genomic_DNA"/>
</dbReference>